<dbReference type="Gene3D" id="3.30.420.240">
    <property type="match status" value="1"/>
</dbReference>
<keyword evidence="2" id="KW-1185">Reference proteome</keyword>
<dbReference type="Proteomes" id="UP001595952">
    <property type="component" value="Unassembled WGS sequence"/>
</dbReference>
<name>A0ABV9IEH6_9DEIO</name>
<accession>A0ABV9IEH6</accession>
<evidence type="ECO:0008006" key="3">
    <source>
        <dbReference type="Google" id="ProtNLM"/>
    </source>
</evidence>
<protein>
    <recommendedName>
        <fullName evidence="3">Terminase</fullName>
    </recommendedName>
</protein>
<proteinExistence type="predicted"/>
<organism evidence="1 2">
    <name type="scientific">Deinococcus hohokamensis</name>
    <dbReference type="NCBI Taxonomy" id="309883"/>
    <lineage>
        <taxon>Bacteria</taxon>
        <taxon>Thermotogati</taxon>
        <taxon>Deinococcota</taxon>
        <taxon>Deinococci</taxon>
        <taxon>Deinococcales</taxon>
        <taxon>Deinococcaceae</taxon>
        <taxon>Deinococcus</taxon>
    </lineage>
</organism>
<evidence type="ECO:0000313" key="1">
    <source>
        <dbReference type="EMBL" id="MFC4639815.1"/>
    </source>
</evidence>
<reference evidence="2" key="1">
    <citation type="journal article" date="2019" name="Int. J. Syst. Evol. Microbiol.">
        <title>The Global Catalogue of Microorganisms (GCM) 10K type strain sequencing project: providing services to taxonomists for standard genome sequencing and annotation.</title>
        <authorList>
            <consortium name="The Broad Institute Genomics Platform"/>
            <consortium name="The Broad Institute Genome Sequencing Center for Infectious Disease"/>
            <person name="Wu L."/>
            <person name="Ma J."/>
        </authorList>
    </citation>
    <scope>NUCLEOTIDE SEQUENCE [LARGE SCALE GENOMIC DNA]</scope>
    <source>
        <strain evidence="2">CCUG 55995</strain>
    </source>
</reference>
<sequence length="533" mass="58955">MQTAEVQSALGKLTPNELRLLDMLSDPNCIWAPQPGPQLEAYFSPADILFYGGAAGGGKTDLALGLSLTAHQRAVIFRRVYPELKGIIERLKTLTHGMGKYNSTEHVWRGVVGGKRRVIELESIQYEDDKKDQQGRDRDLHIFDEVPNFSESQVRFVIGWNRTADPTQRTRVVLTGNPPTDPEGEWVIKMFGPWLIPEYRETLTDPLTGAVMLGEDGLPIELGPAQPGELRWFVVDAKGKDHPVRDGIPCYVKGVVDKEGDLTLVTPKSRTFIPARVTDNEFYMRTGYMATLQALPEPLRSQMLEGKFDLKADDHPWQVIPTTWVEAAQARWTDQRPDGPQSALGVDVARGGKDRTVIQARYGTWFAPPLIYPGTMTRDGDSVAALVVAAREDSAHINIDATNVGTSAYDSLNRMELPVTPVINSSGTDERDMSGALTFANLRAMSYWRLREALDPAKGQGLALPPDPGLKTDLCAPRWKLTARGFQVELKEEIISRIGRSPDVGDAVVMALLEPTEPPEYFVPGSYSMGFGK</sequence>
<evidence type="ECO:0000313" key="2">
    <source>
        <dbReference type="Proteomes" id="UP001595952"/>
    </source>
</evidence>
<dbReference type="Gene3D" id="3.40.50.300">
    <property type="entry name" value="P-loop containing nucleotide triphosphate hydrolases"/>
    <property type="match status" value="1"/>
</dbReference>
<gene>
    <name evidence="1" type="ORF">ACFO0D_15885</name>
</gene>
<dbReference type="RefSeq" id="WP_380062792.1">
    <property type="nucleotide sequence ID" value="NZ_JBHSEI010000010.1"/>
</dbReference>
<dbReference type="InterPro" id="IPR027417">
    <property type="entry name" value="P-loop_NTPase"/>
</dbReference>
<dbReference type="EMBL" id="JBHSEI010000010">
    <property type="protein sequence ID" value="MFC4639815.1"/>
    <property type="molecule type" value="Genomic_DNA"/>
</dbReference>
<comment type="caution">
    <text evidence="1">The sequence shown here is derived from an EMBL/GenBank/DDBJ whole genome shotgun (WGS) entry which is preliminary data.</text>
</comment>